<evidence type="ECO:0000256" key="1">
    <source>
        <dbReference type="SAM" id="SignalP"/>
    </source>
</evidence>
<reference evidence="2 3" key="1">
    <citation type="submission" date="2019-09" db="EMBL/GenBank/DDBJ databases">
        <title>Arenimonas chukotkensis sp. nov., a bacterium isolated from Chukotka hot spring, Arctic region, Russia.</title>
        <authorList>
            <person name="Zayulina K.S."/>
            <person name="Prokofeva M.I."/>
            <person name="Elcheninov A.G."/>
            <person name="Novikov A."/>
            <person name="Kochetkova T.V."/>
            <person name="Kublanov I.V."/>
        </authorList>
    </citation>
    <scope>NUCLEOTIDE SEQUENCE [LARGE SCALE GENOMIC DNA]</scope>
    <source>
        <strain evidence="2 3">3729k</strain>
    </source>
</reference>
<feature type="signal peptide" evidence="1">
    <location>
        <begin position="1"/>
        <end position="19"/>
    </location>
</feature>
<dbReference type="EMBL" id="VUOD01000002">
    <property type="protein sequence ID" value="KAA2285773.1"/>
    <property type="molecule type" value="Genomic_DNA"/>
</dbReference>
<dbReference type="Proteomes" id="UP000322165">
    <property type="component" value="Unassembled WGS sequence"/>
</dbReference>
<dbReference type="RefSeq" id="WP_149859874.1">
    <property type="nucleotide sequence ID" value="NZ_VUOD01000002.1"/>
</dbReference>
<evidence type="ECO:0000313" key="3">
    <source>
        <dbReference type="Proteomes" id="UP000322165"/>
    </source>
</evidence>
<protein>
    <recommendedName>
        <fullName evidence="4">Molecular chaperone</fullName>
    </recommendedName>
</protein>
<dbReference type="AlphaFoldDB" id="A0A5B2ZDS4"/>
<keyword evidence="3" id="KW-1185">Reference proteome</keyword>
<evidence type="ECO:0008006" key="4">
    <source>
        <dbReference type="Google" id="ProtNLM"/>
    </source>
</evidence>
<proteinExistence type="predicted"/>
<reference evidence="2 3" key="2">
    <citation type="submission" date="2019-09" db="EMBL/GenBank/DDBJ databases">
        <authorList>
            <person name="Mazur A."/>
        </authorList>
    </citation>
    <scope>NUCLEOTIDE SEQUENCE [LARGE SCALE GENOMIC DNA]</scope>
    <source>
        <strain evidence="2 3">3729k</strain>
    </source>
</reference>
<feature type="chain" id="PRO_5022929790" description="Molecular chaperone" evidence="1">
    <location>
        <begin position="20"/>
        <end position="259"/>
    </location>
</feature>
<sequence>MFRQGALLLSLLLPAPVLAQGFSAQVLPPRFEDAAKPGSTYRNVIEIQNASPEAVRFGVRTADWDLDDKGGVHFDYALAPDSCRPWVGLEAREIRLDPKGRKRFRFEVAVPPGTPARQCRFAIMIEGEPQKTGAGVAVAGRIGVIVYLDIAGAAAALRIVGHAVETVEGRDLPVLRVSNDGIAHGRLQGLLDGRDANGRRWTFVPANDPILPGRQRDIALYPMGEPEGVAVPPIAFPLRLQGRLDWRGQRLPVDATVAR</sequence>
<name>A0A5B2ZDS4_9GAMM</name>
<comment type="caution">
    <text evidence="2">The sequence shown here is derived from an EMBL/GenBank/DDBJ whole genome shotgun (WGS) entry which is preliminary data.</text>
</comment>
<accession>A0A5B2ZDS4</accession>
<evidence type="ECO:0000313" key="2">
    <source>
        <dbReference type="EMBL" id="KAA2285773.1"/>
    </source>
</evidence>
<gene>
    <name evidence="2" type="ORF">F0415_03885</name>
</gene>
<organism evidence="2 3">
    <name type="scientific">Arenimonas fontis</name>
    <dbReference type="NCBI Taxonomy" id="2608255"/>
    <lineage>
        <taxon>Bacteria</taxon>
        <taxon>Pseudomonadati</taxon>
        <taxon>Pseudomonadota</taxon>
        <taxon>Gammaproteobacteria</taxon>
        <taxon>Lysobacterales</taxon>
        <taxon>Lysobacteraceae</taxon>
        <taxon>Arenimonas</taxon>
    </lineage>
</organism>
<keyword evidence="1" id="KW-0732">Signal</keyword>